<name>A0A7W3PAI6_9ACTN</name>
<protein>
    <recommendedName>
        <fullName evidence="4">Transglycosylase SLT domain-containing protein</fullName>
    </recommendedName>
</protein>
<dbReference type="SUPFAM" id="SSF53955">
    <property type="entry name" value="Lysozyme-like"/>
    <property type="match status" value="1"/>
</dbReference>
<dbReference type="Proteomes" id="UP000580910">
    <property type="component" value="Unassembled WGS sequence"/>
</dbReference>
<keyword evidence="3" id="KW-1185">Reference proteome</keyword>
<feature type="region of interest" description="Disordered" evidence="1">
    <location>
        <begin position="69"/>
        <end position="124"/>
    </location>
</feature>
<evidence type="ECO:0000313" key="2">
    <source>
        <dbReference type="EMBL" id="MBA8804554.1"/>
    </source>
</evidence>
<evidence type="ECO:0008006" key="4">
    <source>
        <dbReference type="Google" id="ProtNLM"/>
    </source>
</evidence>
<dbReference type="AlphaFoldDB" id="A0A7W3PAI6"/>
<dbReference type="RefSeq" id="WP_220481357.1">
    <property type="nucleotide sequence ID" value="NZ_JACGXA010000001.1"/>
</dbReference>
<evidence type="ECO:0000313" key="3">
    <source>
        <dbReference type="Proteomes" id="UP000580910"/>
    </source>
</evidence>
<dbReference type="EMBL" id="JACGXA010000001">
    <property type="protein sequence ID" value="MBA8804554.1"/>
    <property type="molecule type" value="Genomic_DNA"/>
</dbReference>
<accession>A0A7W3PAI6</accession>
<reference evidence="2 3" key="1">
    <citation type="submission" date="2020-07" db="EMBL/GenBank/DDBJ databases">
        <title>Sequencing the genomes of 1000 actinobacteria strains.</title>
        <authorList>
            <person name="Klenk H.-P."/>
        </authorList>
    </citation>
    <scope>NUCLEOTIDE SEQUENCE [LARGE SCALE GENOMIC DNA]</scope>
    <source>
        <strain evidence="2 3">DSM 21349</strain>
    </source>
</reference>
<feature type="region of interest" description="Disordered" evidence="1">
    <location>
        <begin position="1"/>
        <end position="26"/>
    </location>
</feature>
<gene>
    <name evidence="2" type="ORF">FB382_002845</name>
</gene>
<feature type="compositionally biased region" description="Basic residues" evidence="1">
    <location>
        <begin position="7"/>
        <end position="17"/>
    </location>
</feature>
<sequence length="223" mass="23222">MSSSVSKHAKYVPKHRNTPSSNVAKNAQKMVVRNTVMLSSVAVAATGVTVSGGMLSAPASVSTAAASFGSSVTSPLGDKHVADRSAVTSRSEDRRDAADPAKEAALAQADGSDSNAITRTEDVSGDPREIAKALLSEFGFGQDQFPCLDSLYTGESGWRVDADNPTSSAYGIPQALPGSKMASAGADWATNPETQIRWGLGYIQDRYGSPCGALSFKSGHGWY</sequence>
<feature type="compositionally biased region" description="Basic and acidic residues" evidence="1">
    <location>
        <begin position="90"/>
        <end position="102"/>
    </location>
</feature>
<evidence type="ECO:0000256" key="1">
    <source>
        <dbReference type="SAM" id="MobiDB-lite"/>
    </source>
</evidence>
<proteinExistence type="predicted"/>
<organism evidence="2 3">
    <name type="scientific">Nocardioides ginsengisegetis</name>
    <dbReference type="NCBI Taxonomy" id="661491"/>
    <lineage>
        <taxon>Bacteria</taxon>
        <taxon>Bacillati</taxon>
        <taxon>Actinomycetota</taxon>
        <taxon>Actinomycetes</taxon>
        <taxon>Propionibacteriales</taxon>
        <taxon>Nocardioidaceae</taxon>
        <taxon>Nocardioides</taxon>
    </lineage>
</organism>
<dbReference type="InterPro" id="IPR023346">
    <property type="entry name" value="Lysozyme-like_dom_sf"/>
</dbReference>
<comment type="caution">
    <text evidence="2">The sequence shown here is derived from an EMBL/GenBank/DDBJ whole genome shotgun (WGS) entry which is preliminary data.</text>
</comment>